<dbReference type="RefSeq" id="WP_064481225.1">
    <property type="nucleotide sequence ID" value="NZ_CP015641.1"/>
</dbReference>
<dbReference type="SUPFAM" id="SSF54427">
    <property type="entry name" value="NTF2-like"/>
    <property type="match status" value="1"/>
</dbReference>
<reference evidence="2 3" key="1">
    <citation type="submission" date="2016-05" db="EMBL/GenBank/DDBJ databases">
        <title>Genome sequence of Pseudomonas stutzeri 273 and identification of the exopolysaccharide biosynthesis locus.</title>
        <authorList>
            <person name="Wu S."/>
            <person name="Sun C."/>
        </authorList>
    </citation>
    <scope>NUCLEOTIDE SEQUENCE [LARGE SCALE GENOMIC DNA]</scope>
    <source>
        <strain evidence="2 3">273</strain>
    </source>
</reference>
<proteinExistence type="predicted"/>
<organism evidence="2 3">
    <name type="scientific">Stutzerimonas stutzeri</name>
    <name type="common">Pseudomonas stutzeri</name>
    <dbReference type="NCBI Taxonomy" id="316"/>
    <lineage>
        <taxon>Bacteria</taxon>
        <taxon>Pseudomonadati</taxon>
        <taxon>Pseudomonadota</taxon>
        <taxon>Gammaproteobacteria</taxon>
        <taxon>Pseudomonadales</taxon>
        <taxon>Pseudomonadaceae</taxon>
        <taxon>Stutzerimonas</taxon>
    </lineage>
</organism>
<dbReference type="InterPro" id="IPR037401">
    <property type="entry name" value="SnoaL-like"/>
</dbReference>
<accession>A0A172WPC9</accession>
<dbReference type="EMBL" id="CP015641">
    <property type="protein sequence ID" value="ANF25217.1"/>
    <property type="molecule type" value="Genomic_DNA"/>
</dbReference>
<name>A0A172WPC9_STUST</name>
<gene>
    <name evidence="2" type="ORF">PS273GM_08645</name>
</gene>
<evidence type="ECO:0000259" key="1">
    <source>
        <dbReference type="Pfam" id="PF13474"/>
    </source>
</evidence>
<dbReference type="OrthoDB" id="9812295at2"/>
<sequence length="155" mass="17581">MNNLTQTQDEARIRQLTETFQQATVRKDLDTIMAQYAADVRAFDAVGPLQFKSAEAYRQHWQSCFDFCQGEGFFDISELEINVSGDLAYSHFLSHCGGTDEKGDMQSGWMRGSRCWRRQDGDWKVVHEHFSMPFDMASGQVNFGIEPEPQVGVAG</sequence>
<dbReference type="Gene3D" id="3.10.450.50">
    <property type="match status" value="1"/>
</dbReference>
<evidence type="ECO:0000313" key="3">
    <source>
        <dbReference type="Proteomes" id="UP000077787"/>
    </source>
</evidence>
<dbReference type="AlphaFoldDB" id="A0A172WPC9"/>
<dbReference type="InterPro" id="IPR032710">
    <property type="entry name" value="NTF2-like_dom_sf"/>
</dbReference>
<protein>
    <submittedName>
        <fullName evidence="2">DUF4440 domain-containing protein</fullName>
    </submittedName>
</protein>
<evidence type="ECO:0000313" key="2">
    <source>
        <dbReference type="EMBL" id="ANF25217.1"/>
    </source>
</evidence>
<feature type="domain" description="SnoaL-like" evidence="1">
    <location>
        <begin position="13"/>
        <end position="134"/>
    </location>
</feature>
<dbReference type="eggNOG" id="COG4319">
    <property type="taxonomic scope" value="Bacteria"/>
</dbReference>
<dbReference type="Proteomes" id="UP000077787">
    <property type="component" value="Chromosome"/>
</dbReference>
<dbReference type="Pfam" id="PF13474">
    <property type="entry name" value="SnoaL_3"/>
    <property type="match status" value="1"/>
</dbReference>